<keyword evidence="2" id="KW-1185">Reference proteome</keyword>
<name>A0A365H0L0_9ACTN</name>
<comment type="caution">
    <text evidence="1">The sequence shown here is derived from an EMBL/GenBank/DDBJ whole genome shotgun (WGS) entry which is preliminary data.</text>
</comment>
<organism evidence="1 2">
    <name type="scientific">Actinomadura craniellae</name>
    <dbReference type="NCBI Taxonomy" id="2231787"/>
    <lineage>
        <taxon>Bacteria</taxon>
        <taxon>Bacillati</taxon>
        <taxon>Actinomycetota</taxon>
        <taxon>Actinomycetes</taxon>
        <taxon>Streptosporangiales</taxon>
        <taxon>Thermomonosporaceae</taxon>
        <taxon>Actinomadura</taxon>
    </lineage>
</organism>
<dbReference type="EMBL" id="QLYX01000012">
    <property type="protein sequence ID" value="RAY12624.1"/>
    <property type="molecule type" value="Genomic_DNA"/>
</dbReference>
<evidence type="ECO:0000313" key="1">
    <source>
        <dbReference type="EMBL" id="RAY12624.1"/>
    </source>
</evidence>
<dbReference type="InterPro" id="IPR019658">
    <property type="entry name" value="DUF2515"/>
</dbReference>
<protein>
    <submittedName>
        <fullName evidence="1">Uncharacterized protein</fullName>
    </submittedName>
</protein>
<sequence>MLCRELGLHCDDWDTSRGLSCNDHNVVTVYEYYSDLYMRHPELQWAGMAALAGGHVYGGMQDMHVLRKASRDVREQILRRHFPQMPAVLLDALVGATEAEFEFFEDKFVSMHKQIFRDLGWQHMAYDRGGIQEMRRLAAAGQLPRAELDAWEDIASGDPERIANGNEALLYREQKIILQDDYDEMKGHHGLVGLAMTYMMGQTTESPIPGGKPFREVVNEVGTINLPDEICLTPWGPCQSLGDITVRAPFATGNIATFDSRWKWITEDMLPRYQYLLEHEPDRIREEIGRPPHELADESRLIPIGYDPEDGVC</sequence>
<accession>A0A365H0L0</accession>
<dbReference type="Proteomes" id="UP000251891">
    <property type="component" value="Unassembled WGS sequence"/>
</dbReference>
<dbReference type="Pfam" id="PF10720">
    <property type="entry name" value="DUF2515"/>
    <property type="match status" value="1"/>
</dbReference>
<gene>
    <name evidence="1" type="ORF">DPM19_23800</name>
</gene>
<evidence type="ECO:0000313" key="2">
    <source>
        <dbReference type="Proteomes" id="UP000251891"/>
    </source>
</evidence>
<proteinExistence type="predicted"/>
<reference evidence="1 2" key="1">
    <citation type="submission" date="2018-06" db="EMBL/GenBank/DDBJ databases">
        <title>Actinomadura craniellae sp. nov. isolated from marine sponge Craniella sp.</title>
        <authorList>
            <person name="Li L."/>
            <person name="Xu Q.H."/>
            <person name="Lin H.W."/>
            <person name="Lu Y.H."/>
        </authorList>
    </citation>
    <scope>NUCLEOTIDE SEQUENCE [LARGE SCALE GENOMIC DNA]</scope>
    <source>
        <strain evidence="1 2">LHW63021</strain>
    </source>
</reference>
<dbReference type="AlphaFoldDB" id="A0A365H0L0"/>